<dbReference type="AlphaFoldDB" id="A0A840GDC9"/>
<organism evidence="3 4">
    <name type="scientific">Rhodocyclus tenuis</name>
    <name type="common">Rhodospirillum tenue</name>
    <dbReference type="NCBI Taxonomy" id="1066"/>
    <lineage>
        <taxon>Bacteria</taxon>
        <taxon>Pseudomonadati</taxon>
        <taxon>Pseudomonadota</taxon>
        <taxon>Betaproteobacteria</taxon>
        <taxon>Rhodocyclales</taxon>
        <taxon>Rhodocyclaceae</taxon>
        <taxon>Rhodocyclus</taxon>
    </lineage>
</organism>
<dbReference type="InterPro" id="IPR004143">
    <property type="entry name" value="BPL_LPL_catalytic"/>
</dbReference>
<gene>
    <name evidence="3" type="ORF">GGD90_000606</name>
</gene>
<dbReference type="Pfam" id="PF03099">
    <property type="entry name" value="BPL_LplA_LipB"/>
    <property type="match status" value="1"/>
</dbReference>
<feature type="domain" description="BPL/LPL catalytic" evidence="2">
    <location>
        <begin position="21"/>
        <end position="196"/>
    </location>
</feature>
<dbReference type="EC" id="6.3.4.15" evidence="3"/>
<dbReference type="OrthoDB" id="9807064at2"/>
<dbReference type="GO" id="GO:0004077">
    <property type="term" value="F:biotin--[biotin carboxyl-carrier protein] ligase activity"/>
    <property type="evidence" value="ECO:0007669"/>
    <property type="project" value="UniProtKB-EC"/>
</dbReference>
<evidence type="ECO:0000259" key="2">
    <source>
        <dbReference type="PROSITE" id="PS51733"/>
    </source>
</evidence>
<dbReference type="Gene3D" id="3.30.930.10">
    <property type="entry name" value="Bira Bifunctional Protein, Domain 2"/>
    <property type="match status" value="1"/>
</dbReference>
<dbReference type="RefSeq" id="WP_153115798.1">
    <property type="nucleotide sequence ID" value="NZ_JACIGE010000002.1"/>
</dbReference>
<reference evidence="3 4" key="1">
    <citation type="submission" date="2020-08" db="EMBL/GenBank/DDBJ databases">
        <title>Genome sequencing of Purple Non-Sulfur Bacteria from various extreme environments.</title>
        <authorList>
            <person name="Mayer M."/>
        </authorList>
    </citation>
    <scope>NUCLEOTIDE SEQUENCE [LARGE SCALE GENOMIC DNA]</scope>
    <source>
        <strain evidence="3 4">2761</strain>
    </source>
</reference>
<dbReference type="CDD" id="cd16442">
    <property type="entry name" value="BPL"/>
    <property type="match status" value="1"/>
</dbReference>
<evidence type="ECO:0000313" key="3">
    <source>
        <dbReference type="EMBL" id="MBB4246249.1"/>
    </source>
</evidence>
<protein>
    <submittedName>
        <fullName evidence="3">BirA family biotin operon repressor/biotin-[acetyl-CoA-carboxylase] ligase</fullName>
        <ecNumber evidence="3">6.3.4.15</ecNumber>
    </submittedName>
</protein>
<dbReference type="EMBL" id="JACIGE010000002">
    <property type="protein sequence ID" value="MBB4246249.1"/>
    <property type="molecule type" value="Genomic_DNA"/>
</dbReference>
<comment type="caution">
    <text evidence="3">The sequence shown here is derived from an EMBL/GenBank/DDBJ whole genome shotgun (WGS) entry which is preliminary data.</text>
</comment>
<dbReference type="PANTHER" id="PTHR12835">
    <property type="entry name" value="BIOTIN PROTEIN LIGASE"/>
    <property type="match status" value="1"/>
</dbReference>
<name>A0A840GDC9_RHOTE</name>
<dbReference type="PROSITE" id="PS51733">
    <property type="entry name" value="BPL_LPL_CATALYTIC"/>
    <property type="match status" value="1"/>
</dbReference>
<dbReference type="InterPro" id="IPR045864">
    <property type="entry name" value="aa-tRNA-synth_II/BPL/LPL"/>
</dbReference>
<dbReference type="Gene3D" id="2.30.30.100">
    <property type="match status" value="1"/>
</dbReference>
<proteinExistence type="predicted"/>
<keyword evidence="4" id="KW-1185">Reference proteome</keyword>
<accession>A0A840GDC9</accession>
<dbReference type="PANTHER" id="PTHR12835:SF5">
    <property type="entry name" value="BIOTIN--PROTEIN LIGASE"/>
    <property type="match status" value="1"/>
</dbReference>
<dbReference type="GO" id="GO:0005737">
    <property type="term" value="C:cytoplasm"/>
    <property type="evidence" value="ECO:0007669"/>
    <property type="project" value="TreeGrafter"/>
</dbReference>
<dbReference type="SUPFAM" id="SSF55681">
    <property type="entry name" value="Class II aaRS and biotin synthetases"/>
    <property type="match status" value="1"/>
</dbReference>
<evidence type="ECO:0000313" key="4">
    <source>
        <dbReference type="Proteomes" id="UP000587070"/>
    </source>
</evidence>
<sequence>MTDCLIDPVRLSALLGRARGRVDAEVLAECDSSNSVLLERAAHGAPSGAVVIAERQTAGRGRRGRVWRAAAGDSLTFSLLWRFGGDISRLAGLSLAVGVALARALESCGVRGVALKWPNDLLLDGGKLGGVLIELASERGATAAVIGIGINLQPPPTVDGFALPAASLAGSGYTSNYHELLAALLDSLIATLDVFVADGFAALREDWQARHVWQGLPVRLLDSASGENAAATVTLAEGICLGAAADGALILATADGGQQRFLVGDVSLRAA</sequence>
<dbReference type="Proteomes" id="UP000587070">
    <property type="component" value="Unassembled WGS sequence"/>
</dbReference>
<keyword evidence="1 3" id="KW-0436">Ligase</keyword>
<dbReference type="InterPro" id="IPR004408">
    <property type="entry name" value="Biotin_CoA_COase_ligase"/>
</dbReference>
<dbReference type="NCBIfam" id="TIGR00121">
    <property type="entry name" value="birA_ligase"/>
    <property type="match status" value="1"/>
</dbReference>
<evidence type="ECO:0000256" key="1">
    <source>
        <dbReference type="ARBA" id="ARBA00022598"/>
    </source>
</evidence>